<accession>A0A8S5MLF6</accession>
<protein>
    <submittedName>
        <fullName evidence="1">Uncharacterized protein</fullName>
    </submittedName>
</protein>
<dbReference type="EMBL" id="BK014927">
    <property type="protein sequence ID" value="DAD83050.1"/>
    <property type="molecule type" value="Genomic_DNA"/>
</dbReference>
<sequence>MAKTHWKKLQNPNYLGAYELMPGQELTLTIAKVQEELVIGADGKKENCSVMHFCEKGVKPMILNVTNSKTIAKLYGTPYVEDWAGKKITIYSAEVKAFGELVEALRIRPYLPKSDKYICSDCSREITPAFGMTAEAIAKRNQKKYGRPLCAECAIAAKEAEEKTVKEGDPLNESNED</sequence>
<reference evidence="1" key="1">
    <citation type="journal article" date="2021" name="Proc. Natl. Acad. Sci. U.S.A.">
        <title>A Catalog of Tens of Thousands of Viruses from Human Metagenomes Reveals Hidden Associations with Chronic Diseases.</title>
        <authorList>
            <person name="Tisza M.J."/>
            <person name="Buck C.B."/>
        </authorList>
    </citation>
    <scope>NUCLEOTIDE SEQUENCE</scope>
    <source>
        <strain evidence="1">Ct1Jx6</strain>
    </source>
</reference>
<proteinExistence type="predicted"/>
<organism evidence="1">
    <name type="scientific">Caudovirales sp. ct1Jx6</name>
    <dbReference type="NCBI Taxonomy" id="2826765"/>
    <lineage>
        <taxon>Viruses</taxon>
        <taxon>Duplodnaviria</taxon>
        <taxon>Heunggongvirae</taxon>
        <taxon>Uroviricota</taxon>
        <taxon>Caudoviricetes</taxon>
    </lineage>
</organism>
<evidence type="ECO:0000313" key="1">
    <source>
        <dbReference type="EMBL" id="DAD83050.1"/>
    </source>
</evidence>
<name>A0A8S5MLF6_9CAUD</name>